<feature type="coiled-coil region" evidence="1">
    <location>
        <begin position="660"/>
        <end position="703"/>
    </location>
</feature>
<dbReference type="AlphaFoldDB" id="A0A7W1WN44"/>
<organism evidence="3 4">
    <name type="scientific">Paenactinomyces guangxiensis</name>
    <dbReference type="NCBI Taxonomy" id="1490290"/>
    <lineage>
        <taxon>Bacteria</taxon>
        <taxon>Bacillati</taxon>
        <taxon>Bacillota</taxon>
        <taxon>Bacilli</taxon>
        <taxon>Bacillales</taxon>
        <taxon>Thermoactinomycetaceae</taxon>
        <taxon>Paenactinomyces</taxon>
    </lineage>
</organism>
<evidence type="ECO:0000256" key="1">
    <source>
        <dbReference type="SAM" id="Coils"/>
    </source>
</evidence>
<gene>
    <name evidence="3" type="ORF">H1191_01390</name>
</gene>
<feature type="domain" description="Rad50/SbcC-type AAA" evidence="2">
    <location>
        <begin position="6"/>
        <end position="230"/>
    </location>
</feature>
<proteinExistence type="predicted"/>
<dbReference type="Pfam" id="PF13476">
    <property type="entry name" value="AAA_23"/>
    <property type="match status" value="1"/>
</dbReference>
<sequence length="934" mass="109591">MKLNRVKFRGFGRWYNQTFTFREGINLIEAPNEAGKSTLLQGILALLYGAKKEGLKIKKEADWYQFFLPWQGNEYGGEIEYTLQNRDYRLIRTLHREQEREQLVDLTQGKEITADFAMDKRKDRLFLETQTGLSGESFRRITFLTSDRVQADKKEKENGDSRMMEKLKLLMSQGEDLDIAPAVKKIEAQLSEIGTARTLARPYGAALKKSREQEKEIQQLQEDYQQYIREKSQLFALKEELEGLEAKKREADERCKKNRIKAEQQQQIISLQQEIKYLILQRDSLREKMKEYQASLRKKAEWEAERKQILPPVLITYEEYYKLERKLKQKQELERHLRQIQKSLDQLSRTMEDLQYQSGEILQLDEGKAQEMLYDLKKFKRLEERNVQLMAVLKEEGDSQLTHLEQDVLKLAQLQQDENKLQQEKSACDARMIEMAASDKLSLSRAPGSQGWLIGAVAGAFITIATLFHSPALSVVPGALTAFALYRSRLWRKWRQQSGADDAREWEDTRRLAQSAAEKLQKKVSEQEQILRQWKAGSIIAMHQKLNRIKGVQLELGKNEAEMEEIRQKVKHWLSSHVKKLPLFDPSVWMNVLRDLMERSHKAKEERLSLNLDKEANLREKKSKEQQLREVHAFLQEWEKKYGTADWKQMKTWLEQSEKARDLEQKIGAEQEKLAVFEQAGGLERWEAREQELEEKIRHLSARWNEKTLNGHDISVDWKEYLSVAEAEHEQIYQVWHTKKAQFDKLQGSIEKLEEWVADLARKETEWECTKERLKEMERERTSLELAKEVLTEASREVKEQIAPRLAPYASRWIGKVTGGRYQELMLNPAAGLQMSVFVPETGENKPVEQLSRGTVDQMVFALRLSLAQFFSEHTGICLPLFLDDCFVHFDEERLRSSIRLLQQFSGAHQVLLCTCQDRERRMLEEEGIYYHSI</sequence>
<dbReference type="SUPFAM" id="SSF52540">
    <property type="entry name" value="P-loop containing nucleoside triphosphate hydrolases"/>
    <property type="match status" value="2"/>
</dbReference>
<dbReference type="RefSeq" id="WP_181750188.1">
    <property type="nucleotide sequence ID" value="NZ_JACEIQ010000001.1"/>
</dbReference>
<dbReference type="Proteomes" id="UP000535491">
    <property type="component" value="Unassembled WGS sequence"/>
</dbReference>
<evidence type="ECO:0000259" key="2">
    <source>
        <dbReference type="Pfam" id="PF13476"/>
    </source>
</evidence>
<reference evidence="3 4" key="1">
    <citation type="submission" date="2020-07" db="EMBL/GenBank/DDBJ databases">
        <authorList>
            <person name="Feng H."/>
        </authorList>
    </citation>
    <scope>NUCLEOTIDE SEQUENCE [LARGE SCALE GENOMIC DNA]</scope>
    <source>
        <strain evidence="4">s-10</strain>
    </source>
</reference>
<name>A0A7W1WN44_9BACL</name>
<feature type="coiled-coil region" evidence="1">
    <location>
        <begin position="503"/>
        <end position="569"/>
    </location>
</feature>
<dbReference type="PANTHER" id="PTHR41259:SF1">
    <property type="entry name" value="DOUBLE-STRAND BREAK REPAIR RAD50 ATPASE, PUTATIVE-RELATED"/>
    <property type="match status" value="1"/>
</dbReference>
<dbReference type="GO" id="GO:0006302">
    <property type="term" value="P:double-strand break repair"/>
    <property type="evidence" value="ECO:0007669"/>
    <property type="project" value="InterPro"/>
</dbReference>
<accession>A0A7W1WN44</accession>
<dbReference type="EMBL" id="JACEIQ010000001">
    <property type="protein sequence ID" value="MBA4492968.1"/>
    <property type="molecule type" value="Genomic_DNA"/>
</dbReference>
<dbReference type="Gene3D" id="3.40.50.300">
    <property type="entry name" value="P-loop containing nucleotide triphosphate hydrolases"/>
    <property type="match status" value="2"/>
</dbReference>
<keyword evidence="4" id="KW-1185">Reference proteome</keyword>
<dbReference type="InterPro" id="IPR038729">
    <property type="entry name" value="Rad50/SbcC_AAA"/>
</dbReference>
<feature type="coiled-coil region" evidence="1">
    <location>
        <begin position="203"/>
        <end position="357"/>
    </location>
</feature>
<evidence type="ECO:0000313" key="3">
    <source>
        <dbReference type="EMBL" id="MBA4492968.1"/>
    </source>
</evidence>
<keyword evidence="1" id="KW-0175">Coiled coil</keyword>
<dbReference type="PANTHER" id="PTHR41259">
    <property type="entry name" value="DOUBLE-STRAND BREAK REPAIR RAD50 ATPASE, PUTATIVE-RELATED"/>
    <property type="match status" value="1"/>
</dbReference>
<dbReference type="InterPro" id="IPR027417">
    <property type="entry name" value="P-loop_NTPase"/>
</dbReference>
<dbReference type="GO" id="GO:0016887">
    <property type="term" value="F:ATP hydrolysis activity"/>
    <property type="evidence" value="ECO:0007669"/>
    <property type="project" value="InterPro"/>
</dbReference>
<protein>
    <submittedName>
        <fullName evidence="3">AAA family ATPase</fullName>
    </submittedName>
</protein>
<feature type="coiled-coil region" evidence="1">
    <location>
        <begin position="404"/>
        <end position="431"/>
    </location>
</feature>
<evidence type="ECO:0000313" key="4">
    <source>
        <dbReference type="Proteomes" id="UP000535491"/>
    </source>
</evidence>
<comment type="caution">
    <text evidence="3">The sequence shown here is derived from an EMBL/GenBank/DDBJ whole genome shotgun (WGS) entry which is preliminary data.</text>
</comment>
<feature type="coiled-coil region" evidence="1">
    <location>
        <begin position="760"/>
        <end position="797"/>
    </location>
</feature>